<dbReference type="PANTHER" id="PTHR47272:SF1">
    <property type="entry name" value="PIGGYBAC TRANSPOSABLE ELEMENT-DERIVED PROTEIN 3-LIKE"/>
    <property type="match status" value="1"/>
</dbReference>
<protein>
    <recommendedName>
        <fullName evidence="2">PiggyBac transposable element-derived protein domain-containing protein</fullName>
    </recommendedName>
</protein>
<keyword evidence="4" id="KW-1185">Reference proteome</keyword>
<dbReference type="InterPro" id="IPR029526">
    <property type="entry name" value="PGBD"/>
</dbReference>
<proteinExistence type="predicted"/>
<keyword evidence="1" id="KW-1133">Transmembrane helix</keyword>
<evidence type="ECO:0000259" key="2">
    <source>
        <dbReference type="Pfam" id="PF13843"/>
    </source>
</evidence>
<sequence>MAGVRMYWETDTVPPVSDVMARNRFQYLLTSLHFVNNLTVGEELEEKREKEALTSEWRPTTTSVLSNGMTAERSHLSHPLLDHTCAEHSTLGQSQQNLLPHEVRCWYVYIFWHTIILAVINAWLLYKGVQALKMPKQEILNRRQFQADLASSLIL</sequence>
<dbReference type="Proteomes" id="UP000518266">
    <property type="component" value="Unassembled WGS sequence"/>
</dbReference>
<evidence type="ECO:0000313" key="3">
    <source>
        <dbReference type="EMBL" id="KAF3842824.1"/>
    </source>
</evidence>
<name>A0A7J5Y096_DISMA</name>
<keyword evidence="1" id="KW-0812">Transmembrane</keyword>
<feature type="domain" description="PiggyBac transposable element-derived protein" evidence="2">
    <location>
        <begin position="4"/>
        <end position="49"/>
    </location>
</feature>
<organism evidence="3 4">
    <name type="scientific">Dissostichus mawsoni</name>
    <name type="common">Antarctic cod</name>
    <dbReference type="NCBI Taxonomy" id="36200"/>
    <lineage>
        <taxon>Eukaryota</taxon>
        <taxon>Metazoa</taxon>
        <taxon>Chordata</taxon>
        <taxon>Craniata</taxon>
        <taxon>Vertebrata</taxon>
        <taxon>Euteleostomi</taxon>
        <taxon>Actinopterygii</taxon>
        <taxon>Neopterygii</taxon>
        <taxon>Teleostei</taxon>
        <taxon>Neoteleostei</taxon>
        <taxon>Acanthomorphata</taxon>
        <taxon>Eupercaria</taxon>
        <taxon>Perciformes</taxon>
        <taxon>Notothenioidei</taxon>
        <taxon>Nototheniidae</taxon>
        <taxon>Dissostichus</taxon>
    </lineage>
</organism>
<reference evidence="3 4" key="1">
    <citation type="submission" date="2020-03" db="EMBL/GenBank/DDBJ databases">
        <title>Dissostichus mawsoni Genome sequencing and assembly.</title>
        <authorList>
            <person name="Park H."/>
        </authorList>
    </citation>
    <scope>NUCLEOTIDE SEQUENCE [LARGE SCALE GENOMIC DNA]</scope>
    <source>
        <strain evidence="3">DM0001</strain>
        <tissue evidence="3">Muscle</tissue>
    </source>
</reference>
<dbReference type="PANTHER" id="PTHR47272">
    <property type="entry name" value="DDE_TNP_1_7 DOMAIN-CONTAINING PROTEIN"/>
    <property type="match status" value="1"/>
</dbReference>
<feature type="transmembrane region" description="Helical" evidence="1">
    <location>
        <begin position="106"/>
        <end position="126"/>
    </location>
</feature>
<dbReference type="EMBL" id="JAAKFY010000018">
    <property type="protein sequence ID" value="KAF3842824.1"/>
    <property type="molecule type" value="Genomic_DNA"/>
</dbReference>
<keyword evidence="1" id="KW-0472">Membrane</keyword>
<dbReference type="Pfam" id="PF13843">
    <property type="entry name" value="DDE_Tnp_1_7"/>
    <property type="match status" value="1"/>
</dbReference>
<dbReference type="AlphaFoldDB" id="A0A7J5Y096"/>
<evidence type="ECO:0000313" key="4">
    <source>
        <dbReference type="Proteomes" id="UP000518266"/>
    </source>
</evidence>
<evidence type="ECO:0000256" key="1">
    <source>
        <dbReference type="SAM" id="Phobius"/>
    </source>
</evidence>
<comment type="caution">
    <text evidence="3">The sequence shown here is derived from an EMBL/GenBank/DDBJ whole genome shotgun (WGS) entry which is preliminary data.</text>
</comment>
<feature type="non-terminal residue" evidence="3">
    <location>
        <position position="155"/>
    </location>
</feature>
<accession>A0A7J5Y096</accession>
<dbReference type="OrthoDB" id="123207at2759"/>
<gene>
    <name evidence="3" type="ORF">F7725_001673</name>
</gene>